<proteinExistence type="inferred from homology"/>
<keyword evidence="6" id="KW-1185">Reference proteome</keyword>
<dbReference type="PANTHER" id="PTHR43540:SF6">
    <property type="entry name" value="ISOCHORISMATASE-LIKE DOMAIN-CONTAINING PROTEIN"/>
    <property type="match status" value="1"/>
</dbReference>
<dbReference type="PANTHER" id="PTHR43540">
    <property type="entry name" value="PEROXYUREIDOACRYLATE/UREIDOACRYLATE AMIDOHYDROLASE-RELATED"/>
    <property type="match status" value="1"/>
</dbReference>
<evidence type="ECO:0000313" key="5">
    <source>
        <dbReference type="EMBL" id="KAK3320279.1"/>
    </source>
</evidence>
<dbReference type="GO" id="GO:0016787">
    <property type="term" value="F:hydrolase activity"/>
    <property type="evidence" value="ECO:0007669"/>
    <property type="project" value="UniProtKB-KW"/>
</dbReference>
<dbReference type="InterPro" id="IPR050272">
    <property type="entry name" value="Isochorismatase-like_hydrls"/>
</dbReference>
<feature type="chain" id="PRO_5041972263" evidence="3">
    <location>
        <begin position="20"/>
        <end position="210"/>
    </location>
</feature>
<feature type="signal peptide" evidence="3">
    <location>
        <begin position="1"/>
        <end position="19"/>
    </location>
</feature>
<sequence length="210" mass="22408">MTTGVGVALFVIDIQNALAADPATQTPHADRIKAAGTKILSTAREIVDCNRTQSPSSYRIVFVQHEQPADDGPLVRGSQPWKLVFEPRAGVAEEMLVAKTTRDTFESNPALAAQLKALGITDIIAFGIQSECCVESTCSGALVAGFGVTLLKGAHSTYDDEGKSAVEIEREVEGRLAEKGPGLSRGRRWLGGGRGRGAWIFGCDRSRPLK</sequence>
<name>A0AAE0I8J1_9PEZI</name>
<evidence type="ECO:0000313" key="6">
    <source>
        <dbReference type="Proteomes" id="UP001286456"/>
    </source>
</evidence>
<keyword evidence="3" id="KW-0732">Signal</keyword>
<accession>A0AAE0I8J1</accession>
<feature type="domain" description="Isochorismatase-like" evidence="4">
    <location>
        <begin position="8"/>
        <end position="165"/>
    </location>
</feature>
<evidence type="ECO:0000256" key="3">
    <source>
        <dbReference type="SAM" id="SignalP"/>
    </source>
</evidence>
<comment type="similarity">
    <text evidence="1">Belongs to the isochorismatase family.</text>
</comment>
<gene>
    <name evidence="5" type="ORF">B0T19DRAFT_285048</name>
</gene>
<dbReference type="SUPFAM" id="SSF52499">
    <property type="entry name" value="Isochorismatase-like hydrolases"/>
    <property type="match status" value="1"/>
</dbReference>
<dbReference type="EMBL" id="JAUEPO010000006">
    <property type="protein sequence ID" value="KAK3320279.1"/>
    <property type="molecule type" value="Genomic_DNA"/>
</dbReference>
<reference evidence="5" key="1">
    <citation type="journal article" date="2023" name="Mol. Phylogenet. Evol.">
        <title>Genome-scale phylogeny and comparative genomics of the fungal order Sordariales.</title>
        <authorList>
            <person name="Hensen N."/>
            <person name="Bonometti L."/>
            <person name="Westerberg I."/>
            <person name="Brannstrom I.O."/>
            <person name="Guillou S."/>
            <person name="Cros-Aarteil S."/>
            <person name="Calhoun S."/>
            <person name="Haridas S."/>
            <person name="Kuo A."/>
            <person name="Mondo S."/>
            <person name="Pangilinan J."/>
            <person name="Riley R."/>
            <person name="LaButti K."/>
            <person name="Andreopoulos B."/>
            <person name="Lipzen A."/>
            <person name="Chen C."/>
            <person name="Yan M."/>
            <person name="Daum C."/>
            <person name="Ng V."/>
            <person name="Clum A."/>
            <person name="Steindorff A."/>
            <person name="Ohm R.A."/>
            <person name="Martin F."/>
            <person name="Silar P."/>
            <person name="Natvig D.O."/>
            <person name="Lalanne C."/>
            <person name="Gautier V."/>
            <person name="Ament-Velasquez S.L."/>
            <person name="Kruys A."/>
            <person name="Hutchinson M.I."/>
            <person name="Powell A.J."/>
            <person name="Barry K."/>
            <person name="Miller A.N."/>
            <person name="Grigoriev I.V."/>
            <person name="Debuchy R."/>
            <person name="Gladieux P."/>
            <person name="Hiltunen Thoren M."/>
            <person name="Johannesson H."/>
        </authorList>
    </citation>
    <scope>NUCLEOTIDE SEQUENCE</scope>
    <source>
        <strain evidence="5">SMH4131-1</strain>
    </source>
</reference>
<dbReference type="Gene3D" id="3.40.50.850">
    <property type="entry name" value="Isochorismatase-like"/>
    <property type="match status" value="1"/>
</dbReference>
<evidence type="ECO:0000259" key="4">
    <source>
        <dbReference type="Pfam" id="PF00857"/>
    </source>
</evidence>
<reference evidence="5" key="2">
    <citation type="submission" date="2023-06" db="EMBL/GenBank/DDBJ databases">
        <authorList>
            <consortium name="Lawrence Berkeley National Laboratory"/>
            <person name="Haridas S."/>
            <person name="Hensen N."/>
            <person name="Bonometti L."/>
            <person name="Westerberg I."/>
            <person name="Brannstrom I.O."/>
            <person name="Guillou S."/>
            <person name="Cros-Aarteil S."/>
            <person name="Calhoun S."/>
            <person name="Kuo A."/>
            <person name="Mondo S."/>
            <person name="Pangilinan J."/>
            <person name="Riley R."/>
            <person name="Labutti K."/>
            <person name="Andreopoulos B."/>
            <person name="Lipzen A."/>
            <person name="Chen C."/>
            <person name="Yanf M."/>
            <person name="Daum C."/>
            <person name="Ng V."/>
            <person name="Clum A."/>
            <person name="Steindorff A."/>
            <person name="Ohm R."/>
            <person name="Martin F."/>
            <person name="Silar P."/>
            <person name="Natvig D."/>
            <person name="Lalanne C."/>
            <person name="Gautier V."/>
            <person name="Ament-Velasquez S.L."/>
            <person name="Kruys A."/>
            <person name="Hutchinson M.I."/>
            <person name="Powell A.J."/>
            <person name="Barry K."/>
            <person name="Miller A.N."/>
            <person name="Grigoriev I.V."/>
            <person name="Debuchy R."/>
            <person name="Gladieux P."/>
            <person name="Thoren M.H."/>
            <person name="Johannesson H."/>
        </authorList>
    </citation>
    <scope>NUCLEOTIDE SEQUENCE</scope>
    <source>
        <strain evidence="5">SMH4131-1</strain>
    </source>
</reference>
<evidence type="ECO:0000256" key="1">
    <source>
        <dbReference type="ARBA" id="ARBA00006336"/>
    </source>
</evidence>
<comment type="caution">
    <text evidence="5">The sequence shown here is derived from an EMBL/GenBank/DDBJ whole genome shotgun (WGS) entry which is preliminary data.</text>
</comment>
<evidence type="ECO:0000256" key="2">
    <source>
        <dbReference type="ARBA" id="ARBA00022801"/>
    </source>
</evidence>
<dbReference type="Proteomes" id="UP001286456">
    <property type="component" value="Unassembled WGS sequence"/>
</dbReference>
<dbReference type="InterPro" id="IPR000868">
    <property type="entry name" value="Isochorismatase-like_dom"/>
</dbReference>
<dbReference type="InterPro" id="IPR036380">
    <property type="entry name" value="Isochorismatase-like_sf"/>
</dbReference>
<dbReference type="AlphaFoldDB" id="A0AAE0I8J1"/>
<protein>
    <submittedName>
        <fullName evidence="5">Isochorismatase-like protein</fullName>
    </submittedName>
</protein>
<dbReference type="Pfam" id="PF00857">
    <property type="entry name" value="Isochorismatase"/>
    <property type="match status" value="1"/>
</dbReference>
<organism evidence="5 6">
    <name type="scientific">Cercophora scortea</name>
    <dbReference type="NCBI Taxonomy" id="314031"/>
    <lineage>
        <taxon>Eukaryota</taxon>
        <taxon>Fungi</taxon>
        <taxon>Dikarya</taxon>
        <taxon>Ascomycota</taxon>
        <taxon>Pezizomycotina</taxon>
        <taxon>Sordariomycetes</taxon>
        <taxon>Sordariomycetidae</taxon>
        <taxon>Sordariales</taxon>
        <taxon>Lasiosphaeriaceae</taxon>
        <taxon>Cercophora</taxon>
    </lineage>
</organism>
<keyword evidence="2" id="KW-0378">Hydrolase</keyword>